<organism evidence="2 3">
    <name type="scientific">Aquimarina spongiae</name>
    <dbReference type="NCBI Taxonomy" id="570521"/>
    <lineage>
        <taxon>Bacteria</taxon>
        <taxon>Pseudomonadati</taxon>
        <taxon>Bacteroidota</taxon>
        <taxon>Flavobacteriia</taxon>
        <taxon>Flavobacteriales</taxon>
        <taxon>Flavobacteriaceae</taxon>
        <taxon>Aquimarina</taxon>
    </lineage>
</organism>
<dbReference type="SMART" id="SM00554">
    <property type="entry name" value="FAS1"/>
    <property type="match status" value="1"/>
</dbReference>
<proteinExistence type="predicted"/>
<dbReference type="Pfam" id="PF02469">
    <property type="entry name" value="Fasciclin"/>
    <property type="match status" value="1"/>
</dbReference>
<dbReference type="GO" id="GO:0007155">
    <property type="term" value="P:cell adhesion"/>
    <property type="evidence" value="ECO:0007669"/>
    <property type="project" value="TreeGrafter"/>
</dbReference>
<protein>
    <submittedName>
        <fullName evidence="2">Uncaracterized surface protein containing fasciclin (FAS1) repeats</fullName>
    </submittedName>
</protein>
<dbReference type="GO" id="GO:0005615">
    <property type="term" value="C:extracellular space"/>
    <property type="evidence" value="ECO:0007669"/>
    <property type="project" value="TreeGrafter"/>
</dbReference>
<dbReference type="GO" id="GO:0030198">
    <property type="term" value="P:extracellular matrix organization"/>
    <property type="evidence" value="ECO:0007669"/>
    <property type="project" value="TreeGrafter"/>
</dbReference>
<evidence type="ECO:0000313" key="3">
    <source>
        <dbReference type="Proteomes" id="UP000184432"/>
    </source>
</evidence>
<dbReference type="PANTHER" id="PTHR10900:SF77">
    <property type="entry name" value="FI19380P1"/>
    <property type="match status" value="1"/>
</dbReference>
<dbReference type="RefSeq" id="WP_073316786.1">
    <property type="nucleotide sequence ID" value="NZ_FQYP01000006.1"/>
</dbReference>
<dbReference type="AlphaFoldDB" id="A0A1M6H4T1"/>
<evidence type="ECO:0000313" key="2">
    <source>
        <dbReference type="EMBL" id="SHJ17267.1"/>
    </source>
</evidence>
<dbReference type="PROSITE" id="PS51257">
    <property type="entry name" value="PROKAR_LIPOPROTEIN"/>
    <property type="match status" value="1"/>
</dbReference>
<dbReference type="STRING" id="570521.SAMN04488508_10671"/>
<evidence type="ECO:0000259" key="1">
    <source>
        <dbReference type="PROSITE" id="PS50213"/>
    </source>
</evidence>
<dbReference type="GO" id="GO:0050839">
    <property type="term" value="F:cell adhesion molecule binding"/>
    <property type="evidence" value="ECO:0007669"/>
    <property type="project" value="TreeGrafter"/>
</dbReference>
<dbReference type="SUPFAM" id="SSF82153">
    <property type="entry name" value="FAS1 domain"/>
    <property type="match status" value="1"/>
</dbReference>
<gene>
    <name evidence="2" type="ORF">SAMN04488508_10671</name>
</gene>
<dbReference type="Gene3D" id="2.30.180.10">
    <property type="entry name" value="FAS1 domain"/>
    <property type="match status" value="1"/>
</dbReference>
<reference evidence="3" key="1">
    <citation type="submission" date="2016-11" db="EMBL/GenBank/DDBJ databases">
        <authorList>
            <person name="Varghese N."/>
            <person name="Submissions S."/>
        </authorList>
    </citation>
    <scope>NUCLEOTIDE SEQUENCE [LARGE SCALE GENOMIC DNA]</scope>
    <source>
        <strain evidence="3">DSM 22623</strain>
    </source>
</reference>
<accession>A0A1M6H4T1</accession>
<keyword evidence="3" id="KW-1185">Reference proteome</keyword>
<sequence length="195" mass="21535">MNFNKPLFALLASSFLFFTSCSESKKTDTKDKNDKLIAQANIVTEEKIPNLSELVSGDIGFEKFNTLIADTEFKELLAQKGPYTVFVPLNGAIEKLHPKLIESLKKPESKTKLTQIMNCHIIPGLINRDDIVKAIKENGGSVTLKTLGGVRLLASMKRDKIYLIDKAGNAGRLMVNDLEATNGIVHTIESVMMPK</sequence>
<name>A0A1M6H4T1_9FLAO</name>
<dbReference type="InterPro" id="IPR000782">
    <property type="entry name" value="FAS1_domain"/>
</dbReference>
<dbReference type="PANTHER" id="PTHR10900">
    <property type="entry name" value="PERIOSTIN-RELATED"/>
    <property type="match status" value="1"/>
</dbReference>
<feature type="domain" description="FAS1" evidence="1">
    <location>
        <begin position="48"/>
        <end position="192"/>
    </location>
</feature>
<dbReference type="PROSITE" id="PS50213">
    <property type="entry name" value="FAS1"/>
    <property type="match status" value="1"/>
</dbReference>
<dbReference type="OrthoDB" id="9800666at2"/>
<dbReference type="InterPro" id="IPR036378">
    <property type="entry name" value="FAS1_dom_sf"/>
</dbReference>
<dbReference type="InterPro" id="IPR050904">
    <property type="entry name" value="Adhesion/Biosynth-related"/>
</dbReference>
<dbReference type="GO" id="GO:0031012">
    <property type="term" value="C:extracellular matrix"/>
    <property type="evidence" value="ECO:0007669"/>
    <property type="project" value="TreeGrafter"/>
</dbReference>
<dbReference type="Proteomes" id="UP000184432">
    <property type="component" value="Unassembled WGS sequence"/>
</dbReference>
<dbReference type="EMBL" id="FQYP01000006">
    <property type="protein sequence ID" value="SHJ17267.1"/>
    <property type="molecule type" value="Genomic_DNA"/>
</dbReference>